<reference evidence="1" key="1">
    <citation type="submission" date="2015-12" db="EMBL/GenBank/DDBJ databases">
        <title>Gene expression during late stages of embryo sac development: a critical building block for successful pollen-pistil interactions.</title>
        <authorList>
            <person name="Liu Y."/>
            <person name="Joly V."/>
            <person name="Sabar M."/>
            <person name="Matton D.P."/>
        </authorList>
    </citation>
    <scope>NUCLEOTIDE SEQUENCE</scope>
</reference>
<proteinExistence type="predicted"/>
<protein>
    <submittedName>
        <fullName evidence="1">Putative ovule protein</fullName>
    </submittedName>
</protein>
<evidence type="ECO:0000313" key="1">
    <source>
        <dbReference type="EMBL" id="JAP12915.1"/>
    </source>
</evidence>
<sequence length="65" mass="7466">MQLFGFCSSTRNFEFFGYPYWYTVLTKGRISFGTKVVQSYSSIVTTQNGRDGTHLIPFKTSQPKI</sequence>
<accession>A0A0V0GYB7</accession>
<dbReference type="EMBL" id="GEDG01028847">
    <property type="protein sequence ID" value="JAP12915.1"/>
    <property type="molecule type" value="Transcribed_RNA"/>
</dbReference>
<organism evidence="1">
    <name type="scientific">Solanum chacoense</name>
    <name type="common">Chaco potato</name>
    <dbReference type="NCBI Taxonomy" id="4108"/>
    <lineage>
        <taxon>Eukaryota</taxon>
        <taxon>Viridiplantae</taxon>
        <taxon>Streptophyta</taxon>
        <taxon>Embryophyta</taxon>
        <taxon>Tracheophyta</taxon>
        <taxon>Spermatophyta</taxon>
        <taxon>Magnoliopsida</taxon>
        <taxon>eudicotyledons</taxon>
        <taxon>Gunneridae</taxon>
        <taxon>Pentapetalae</taxon>
        <taxon>asterids</taxon>
        <taxon>lamiids</taxon>
        <taxon>Solanales</taxon>
        <taxon>Solanaceae</taxon>
        <taxon>Solanoideae</taxon>
        <taxon>Solaneae</taxon>
        <taxon>Solanum</taxon>
    </lineage>
</organism>
<dbReference type="AlphaFoldDB" id="A0A0V0GYB7"/>
<name>A0A0V0GYB7_SOLCH</name>